<feature type="compositionally biased region" description="Polar residues" evidence="1">
    <location>
        <begin position="508"/>
        <end position="517"/>
    </location>
</feature>
<feature type="compositionally biased region" description="Basic and acidic residues" evidence="1">
    <location>
        <begin position="58"/>
        <end position="72"/>
    </location>
</feature>
<accession>A0A381L4M3</accession>
<feature type="compositionally biased region" description="Basic and acidic residues" evidence="1">
    <location>
        <begin position="677"/>
        <end position="698"/>
    </location>
</feature>
<feature type="region of interest" description="Disordered" evidence="1">
    <location>
        <begin position="1"/>
        <end position="78"/>
    </location>
</feature>
<protein>
    <submittedName>
        <fullName evidence="3">Bgt-5284</fullName>
    </submittedName>
</protein>
<sequence length="1434" mass="157595">MGNRNRVRSFISSFSSSGKENRNILNSITTSQSKYDSPSVPEEYQDCSGPPRQTSLNDQKKEPTQLPQHERVPSGSRPLSTFQIYQPPLMDVNQDTLPELQPVFTFLNNHANKLYQEGYFLKLDDQNTQGRQNTDRSWTECFAQLVGTVLSLWDASELDEAGQDGEVLPKFINLTDASIKMIESLPTRSQNDVCLQNVLSISTAGKNRYLLHFNSHHSLIQWTSGIRLSMYEHATLQEAYTGALIAGKGKTLNNINAIMERSRYPSADWVRVRFGAGTPWRRCWCVISPPDEKEVLKQQKQRKKKSIYDLSKPPTLRGDIKFFNSKRTKKVQPIATITDAYSAFAIYPQSKPLIDASTLVKVEGSITIHSNPSSTTEGFVFVMPEVHPAVTGFEMMLRWLFPVFDTFGLYGRPGRLVAATEDVRSLMFAMPTQRKYGYLEILDVSQLISEPESSSWKESQWRTNMKELTAKRMMAGNGNKIDSQGTVRNSLGPRRARGIQFHDDDNTSVKSTPSTAWAPNAPDIAENRRSRARTDSAPPTAGVCAVPQNQTHNRSVSETHANSSIQNQAAPARKVVEKSKHISPNYGIRHVIDTIDTSDTVSSDDEVIPQTNTIPGLNGLQSESSLEPVATPPAFVHAPGAMPLSKPYHSSKLRRANSRMSTNTLNQLVDASNVLPDLERNESPDSQHRKSQDLDESPKICYTRSPNNSKEQLSTPSDPSNEAKSTRKNKPGFQNNKNRRNAKNNHECLPSDPQAIIHDQNSFDFDPSTLPYPPPTKQLPLIPSKEFTAAQDKKRSNPALSDSSSGNCLSKSTDVDQKPLPNIPLVIKNETPSKSVLEQKNKSPDGKFFDQDIFDNIQYGPLPESYSTNNVLNRSENASATKSSDCSSTEAPFGFLRSIDKPRAGKMRTVGDPDAVNNDILLEPLSLEIDFGPTLNYSRCKASDAPLTSKAKSTSFNLKEQTDEYGPQKLSSNSGPDSCVRSKTPEKAEISRTLAWNPMLANHGNSGMQQKGITAEDFVAQRASFAPLYTHQRVLSLDPNRNPAVSSTSKNVISDRPNQAIHSNNTSIDYISMGDQLQIGSTESLSRPNSKGTTQALGNYKHSRNASSGLLSLRNGSIDILPRPGSAGASQVLGTNNHSRNVSSELLTLRNGSTDFLSRPSSRGASQVLGNHNNSMNASSDLFSLRNGSTDILPRPGSAGASQVLGTNNHSRNVSSELLTLRNGSADFLSRPSSRGASQVLSTGSHMRNLSKDMVQRKNHSSGNSLDPLQRPNSRSASAALGSNGDMGSHLTAREQAHLSRVTGQPLINMATGGKQKPSAGLVAALEARERDKEVAKQGLNSQAVEQAIHQRQQAFHQQQSYQIGMDFRLQGQNGNITSTSLQKLTHGPSHMQYPVSNIFTPGAGASWTPHMPNYSIAVEPGRYSPSPYHQSRP</sequence>
<feature type="compositionally biased region" description="Polar residues" evidence="1">
    <location>
        <begin position="1231"/>
        <end position="1248"/>
    </location>
</feature>
<evidence type="ECO:0000313" key="3">
    <source>
        <dbReference type="EMBL" id="SUZ08450.1"/>
    </source>
</evidence>
<gene>
    <name evidence="3" type="ORF">BGT96224V2_LOCUS1611</name>
</gene>
<dbReference type="SMART" id="SM00233">
    <property type="entry name" value="PH"/>
    <property type="match status" value="1"/>
</dbReference>
<feature type="compositionally biased region" description="Polar residues" evidence="1">
    <location>
        <begin position="1261"/>
        <end position="1277"/>
    </location>
</feature>
<proteinExistence type="predicted"/>
<feature type="compositionally biased region" description="Polar residues" evidence="1">
    <location>
        <begin position="798"/>
        <end position="812"/>
    </location>
</feature>
<dbReference type="FunFam" id="2.30.29.30:FF:000203">
    <property type="entry name" value="PH domain-containing protein"/>
    <property type="match status" value="1"/>
</dbReference>
<dbReference type="EMBL" id="UIGY01000022">
    <property type="protein sequence ID" value="SUZ08450.1"/>
    <property type="molecule type" value="Genomic_DNA"/>
</dbReference>
<feature type="compositionally biased region" description="Polar residues" evidence="1">
    <location>
        <begin position="704"/>
        <end position="723"/>
    </location>
</feature>
<feature type="region of interest" description="Disordered" evidence="1">
    <location>
        <begin position="497"/>
        <end position="546"/>
    </location>
</feature>
<feature type="region of interest" description="Disordered" evidence="1">
    <location>
        <begin position="1081"/>
        <end position="1100"/>
    </location>
</feature>
<evidence type="ECO:0000259" key="2">
    <source>
        <dbReference type="PROSITE" id="PS50003"/>
    </source>
</evidence>
<feature type="compositionally biased region" description="Basic and acidic residues" evidence="1">
    <location>
        <begin position="525"/>
        <end position="534"/>
    </location>
</feature>
<feature type="region of interest" description="Disordered" evidence="1">
    <location>
        <begin position="950"/>
        <end position="986"/>
    </location>
</feature>
<organism evidence="3">
    <name type="scientific">Blumeria graminis f. sp. tritici 96224</name>
    <dbReference type="NCBI Taxonomy" id="1268274"/>
    <lineage>
        <taxon>Eukaryota</taxon>
        <taxon>Fungi</taxon>
        <taxon>Dikarya</taxon>
        <taxon>Ascomycota</taxon>
        <taxon>Pezizomycotina</taxon>
        <taxon>Leotiomycetes</taxon>
        <taxon>Erysiphales</taxon>
        <taxon>Erysiphaceae</taxon>
        <taxon>Blumeria</taxon>
    </lineage>
</organism>
<dbReference type="OrthoDB" id="5563754at2759"/>
<feature type="compositionally biased region" description="Polar residues" evidence="1">
    <location>
        <begin position="1081"/>
        <end position="1097"/>
    </location>
</feature>
<feature type="domain" description="PH" evidence="2">
    <location>
        <begin position="113"/>
        <end position="231"/>
    </location>
</feature>
<evidence type="ECO:0000256" key="1">
    <source>
        <dbReference type="SAM" id="MobiDB-lite"/>
    </source>
</evidence>
<dbReference type="SUPFAM" id="SSF50729">
    <property type="entry name" value="PH domain-like"/>
    <property type="match status" value="1"/>
</dbReference>
<feature type="compositionally biased region" description="Polar residues" evidence="1">
    <location>
        <begin position="23"/>
        <end position="36"/>
    </location>
</feature>
<feature type="region of interest" description="Disordered" evidence="1">
    <location>
        <begin position="1227"/>
        <end position="1289"/>
    </location>
</feature>
<name>A0A381L4M3_BLUGR</name>
<dbReference type="Gene3D" id="2.30.29.30">
    <property type="entry name" value="Pleckstrin-homology domain (PH domain)/Phosphotyrosine-binding domain (PTB)"/>
    <property type="match status" value="1"/>
</dbReference>
<dbReference type="InterPro" id="IPR011993">
    <property type="entry name" value="PH-like_dom_sf"/>
</dbReference>
<dbReference type="InterPro" id="IPR001849">
    <property type="entry name" value="PH_domain"/>
</dbReference>
<feature type="compositionally biased region" description="Polar residues" evidence="1">
    <location>
        <begin position="950"/>
        <end position="959"/>
    </location>
</feature>
<dbReference type="Pfam" id="PF00169">
    <property type="entry name" value="PH"/>
    <property type="match status" value="1"/>
</dbReference>
<dbReference type="PROSITE" id="PS50003">
    <property type="entry name" value="PH_DOMAIN"/>
    <property type="match status" value="1"/>
</dbReference>
<reference evidence="3" key="1">
    <citation type="submission" date="2018-07" db="EMBL/GenBank/DDBJ databases">
        <authorList>
            <person name="Quirk P.G."/>
            <person name="Krulwich T.A."/>
        </authorList>
    </citation>
    <scope>NUCLEOTIDE SEQUENCE</scope>
    <source>
        <strain evidence="3">96224</strain>
    </source>
</reference>
<feature type="region of interest" description="Disordered" evidence="1">
    <location>
        <begin position="672"/>
        <end position="825"/>
    </location>
</feature>
<dbReference type="Pfam" id="PF25381">
    <property type="entry name" value="PH_26"/>
    <property type="match status" value="1"/>
</dbReference>
<dbReference type="InterPro" id="IPR058155">
    <property type="entry name" value="Skg3/CAF120-like_PH"/>
</dbReference>